<keyword evidence="3 4" id="KW-0408">Iron</keyword>
<protein>
    <submittedName>
        <fullName evidence="6">C-type cytochrome</fullName>
    </submittedName>
</protein>
<comment type="caution">
    <text evidence="6">The sequence shown here is derived from an EMBL/GenBank/DDBJ whole genome shotgun (WGS) entry which is preliminary data.</text>
</comment>
<evidence type="ECO:0000259" key="5">
    <source>
        <dbReference type="PROSITE" id="PS51007"/>
    </source>
</evidence>
<evidence type="ECO:0000256" key="2">
    <source>
        <dbReference type="ARBA" id="ARBA00022723"/>
    </source>
</evidence>
<dbReference type="RefSeq" id="WP_379976854.1">
    <property type="nucleotide sequence ID" value="NZ_JBHSFV010000001.1"/>
</dbReference>
<evidence type="ECO:0000313" key="6">
    <source>
        <dbReference type="EMBL" id="MFC4632654.1"/>
    </source>
</evidence>
<dbReference type="EMBL" id="JBHSFV010000001">
    <property type="protein sequence ID" value="MFC4632654.1"/>
    <property type="molecule type" value="Genomic_DNA"/>
</dbReference>
<feature type="domain" description="Cytochrome c" evidence="5">
    <location>
        <begin position="34"/>
        <end position="123"/>
    </location>
</feature>
<dbReference type="InterPro" id="IPR036909">
    <property type="entry name" value="Cyt_c-like_dom_sf"/>
</dbReference>
<keyword evidence="7" id="KW-1185">Reference proteome</keyword>
<dbReference type="Proteomes" id="UP001596043">
    <property type="component" value="Unassembled WGS sequence"/>
</dbReference>
<evidence type="ECO:0000256" key="3">
    <source>
        <dbReference type="ARBA" id="ARBA00023004"/>
    </source>
</evidence>
<accession>A0ABV9HR55</accession>
<organism evidence="6 7">
    <name type="scientific">Dokdonia ponticola</name>
    <dbReference type="NCBI Taxonomy" id="2041041"/>
    <lineage>
        <taxon>Bacteria</taxon>
        <taxon>Pseudomonadati</taxon>
        <taxon>Bacteroidota</taxon>
        <taxon>Flavobacteriia</taxon>
        <taxon>Flavobacteriales</taxon>
        <taxon>Flavobacteriaceae</taxon>
        <taxon>Dokdonia</taxon>
    </lineage>
</organism>
<sequence>MKKIITLGCVGLILMGFTFHTETATYTPQDPLKESMERGAVVYTDYCIQCHLGKGEGIPGTFPPLAKSDWLTKDNITNAIQVVKYGQTGEITVNGETYNGVMAALGLYDDEVADVMNYILNSWGNSHDQMITEDQVKQVTKD</sequence>
<dbReference type="PANTHER" id="PTHR35008:SF8">
    <property type="entry name" value="ALCOHOL DEHYDROGENASE CYTOCHROME C SUBUNIT"/>
    <property type="match status" value="1"/>
</dbReference>
<name>A0ABV9HR55_9FLAO</name>
<keyword evidence="2 4" id="KW-0479">Metal-binding</keyword>
<proteinExistence type="predicted"/>
<evidence type="ECO:0000256" key="1">
    <source>
        <dbReference type="ARBA" id="ARBA00022617"/>
    </source>
</evidence>
<dbReference type="PANTHER" id="PTHR35008">
    <property type="entry name" value="BLL4482 PROTEIN-RELATED"/>
    <property type="match status" value="1"/>
</dbReference>
<dbReference type="PROSITE" id="PS51007">
    <property type="entry name" value="CYTC"/>
    <property type="match status" value="1"/>
</dbReference>
<dbReference type="Pfam" id="PF00034">
    <property type="entry name" value="Cytochrom_C"/>
    <property type="match status" value="1"/>
</dbReference>
<dbReference type="Gene3D" id="1.10.760.10">
    <property type="entry name" value="Cytochrome c-like domain"/>
    <property type="match status" value="1"/>
</dbReference>
<keyword evidence="1 4" id="KW-0349">Heme</keyword>
<dbReference type="InterPro" id="IPR051459">
    <property type="entry name" value="Cytochrome_c-type_DH"/>
</dbReference>
<evidence type="ECO:0000313" key="7">
    <source>
        <dbReference type="Proteomes" id="UP001596043"/>
    </source>
</evidence>
<evidence type="ECO:0000256" key="4">
    <source>
        <dbReference type="PROSITE-ProRule" id="PRU00433"/>
    </source>
</evidence>
<reference evidence="7" key="1">
    <citation type="journal article" date="2019" name="Int. J. Syst. Evol. Microbiol.">
        <title>The Global Catalogue of Microorganisms (GCM) 10K type strain sequencing project: providing services to taxonomists for standard genome sequencing and annotation.</title>
        <authorList>
            <consortium name="The Broad Institute Genomics Platform"/>
            <consortium name="The Broad Institute Genome Sequencing Center for Infectious Disease"/>
            <person name="Wu L."/>
            <person name="Ma J."/>
        </authorList>
    </citation>
    <scope>NUCLEOTIDE SEQUENCE [LARGE SCALE GENOMIC DNA]</scope>
    <source>
        <strain evidence="7">YJ-61-S</strain>
    </source>
</reference>
<gene>
    <name evidence="6" type="ORF">ACFO3O_01975</name>
</gene>
<dbReference type="SUPFAM" id="SSF46626">
    <property type="entry name" value="Cytochrome c"/>
    <property type="match status" value="1"/>
</dbReference>
<dbReference type="InterPro" id="IPR009056">
    <property type="entry name" value="Cyt_c-like_dom"/>
</dbReference>